<dbReference type="PANTHER" id="PTHR37305">
    <property type="entry name" value="INTEGRAL MEMBRANE PROTEIN-RELATED"/>
    <property type="match status" value="1"/>
</dbReference>
<dbReference type="RefSeq" id="WP_264988177.1">
    <property type="nucleotide sequence ID" value="NZ_BRZA01000002.1"/>
</dbReference>
<reference evidence="2" key="1">
    <citation type="submission" date="2022-08" db="EMBL/GenBank/DDBJ databases">
        <title>Draft genome sequence of Lysinibacillus sp. strain KH24.</title>
        <authorList>
            <person name="Kanbe H."/>
            <person name="Itoh H."/>
        </authorList>
    </citation>
    <scope>NUCLEOTIDE SEQUENCE</scope>
    <source>
        <strain evidence="2">KH24</strain>
    </source>
</reference>
<keyword evidence="1" id="KW-0812">Transmembrane</keyword>
<gene>
    <name evidence="2" type="primary">yhcI</name>
    <name evidence="2" type="ORF">LYSBPC_15410</name>
</gene>
<dbReference type="Proteomes" id="UP001065593">
    <property type="component" value="Unassembled WGS sequence"/>
</dbReference>
<feature type="transmembrane region" description="Helical" evidence="1">
    <location>
        <begin position="108"/>
        <end position="130"/>
    </location>
</feature>
<evidence type="ECO:0008006" key="4">
    <source>
        <dbReference type="Google" id="ProtNLM"/>
    </source>
</evidence>
<feature type="transmembrane region" description="Helical" evidence="1">
    <location>
        <begin position="20"/>
        <end position="39"/>
    </location>
</feature>
<evidence type="ECO:0000313" key="2">
    <source>
        <dbReference type="EMBL" id="GLC88414.1"/>
    </source>
</evidence>
<proteinExistence type="predicted"/>
<evidence type="ECO:0000313" key="3">
    <source>
        <dbReference type="Proteomes" id="UP001065593"/>
    </source>
</evidence>
<feature type="transmembrane region" description="Helical" evidence="1">
    <location>
        <begin position="238"/>
        <end position="261"/>
    </location>
</feature>
<keyword evidence="3" id="KW-1185">Reference proteome</keyword>
<keyword evidence="1" id="KW-1133">Transmembrane helix</keyword>
<feature type="transmembrane region" description="Helical" evidence="1">
    <location>
        <begin position="205"/>
        <end position="226"/>
    </location>
</feature>
<feature type="transmembrane region" description="Helical" evidence="1">
    <location>
        <begin position="281"/>
        <end position="303"/>
    </location>
</feature>
<dbReference type="EMBL" id="BRZA01000002">
    <property type="protein sequence ID" value="GLC88414.1"/>
    <property type="molecule type" value="Genomic_DNA"/>
</dbReference>
<keyword evidence="1" id="KW-0472">Membrane</keyword>
<dbReference type="PANTHER" id="PTHR37305:SF1">
    <property type="entry name" value="MEMBRANE PROTEIN"/>
    <property type="match status" value="1"/>
</dbReference>
<dbReference type="Pfam" id="PF12679">
    <property type="entry name" value="ABC2_membrane_2"/>
    <property type="match status" value="1"/>
</dbReference>
<protein>
    <recommendedName>
        <fullName evidence="4">ABC transporter permease</fullName>
    </recommendedName>
</protein>
<sequence length="310" mass="34610">MLKLIQNEWMKLWHQKATWAMLLILIAVIVGFGGINKYYSVKETRDWQTIEKENIASNKQIITENNMNEADAAYFQEQITISEYRLAHDIAPPQDATFASFMDFSVNLMTFVTLFAVIVAAGIVSSEFSTGTIKMLLTRPVSRTKILTSKLLLSFLYGLFMLVVNFAVVAIVGLILFGQGAGVQLELVNGVVQEVDVWGDLFEKAYLSLGNFTISILFAFFIGSVFRSSALAIGLTMFLSYMGTVIVLLLSKYSFAKYIWLAHADLTQYQTGNIMIEGSTMTLSLTVLAVYAVIFLVASYWSFSKRDVTA</sequence>
<comment type="caution">
    <text evidence="2">The sequence shown here is derived from an EMBL/GenBank/DDBJ whole genome shotgun (WGS) entry which is preliminary data.</text>
</comment>
<accession>A0ABQ5NK56</accession>
<organism evidence="2 3">
    <name type="scientific">Lysinibacillus piscis</name>
    <dbReference type="NCBI Taxonomy" id="2518931"/>
    <lineage>
        <taxon>Bacteria</taxon>
        <taxon>Bacillati</taxon>
        <taxon>Bacillota</taxon>
        <taxon>Bacilli</taxon>
        <taxon>Bacillales</taxon>
        <taxon>Bacillaceae</taxon>
        <taxon>Lysinibacillus</taxon>
    </lineage>
</organism>
<feature type="transmembrane region" description="Helical" evidence="1">
    <location>
        <begin position="151"/>
        <end position="177"/>
    </location>
</feature>
<evidence type="ECO:0000256" key="1">
    <source>
        <dbReference type="SAM" id="Phobius"/>
    </source>
</evidence>
<name>A0ABQ5NK56_9BACI</name>